<protein>
    <submittedName>
        <fullName evidence="6">ARAD1C31988p</fullName>
    </submittedName>
</protein>
<dbReference type="InterPro" id="IPR046805">
    <property type="entry name" value="Tra1_ring"/>
</dbReference>
<dbReference type="Gene3D" id="1.10.1070.11">
    <property type="entry name" value="Phosphatidylinositol 3-/4-kinase, catalytic domain"/>
    <property type="match status" value="1"/>
</dbReference>
<proteinExistence type="inferred from homology"/>
<dbReference type="GO" id="GO:0035267">
    <property type="term" value="C:NuA4 histone acetyltransferase complex"/>
    <property type="evidence" value="ECO:0007669"/>
    <property type="project" value="TreeGrafter"/>
</dbReference>
<dbReference type="PANTHER" id="PTHR11139:SF1">
    <property type="entry name" value="TRANSFORMATION_TRANSCRIPTION DOMAIN-ASSOCIATED PROTEIN"/>
    <property type="match status" value="1"/>
</dbReference>
<dbReference type="GO" id="GO:0006355">
    <property type="term" value="P:regulation of DNA-templated transcription"/>
    <property type="evidence" value="ECO:0007669"/>
    <property type="project" value="TreeGrafter"/>
</dbReference>
<dbReference type="InterPro" id="IPR000403">
    <property type="entry name" value="PI3/4_kinase_cat_dom"/>
</dbReference>
<feature type="compositionally biased region" description="Polar residues" evidence="2">
    <location>
        <begin position="3123"/>
        <end position="3136"/>
    </location>
</feature>
<accession>A0A060T7Y9</accession>
<dbReference type="PhylomeDB" id="A0A060T7Y9"/>
<feature type="domain" description="FAT" evidence="4">
    <location>
        <begin position="2538"/>
        <end position="3095"/>
    </location>
</feature>
<dbReference type="SUPFAM" id="SSF56112">
    <property type="entry name" value="Protein kinase-like (PK-like)"/>
    <property type="match status" value="1"/>
</dbReference>
<dbReference type="Pfam" id="PF02259">
    <property type="entry name" value="FAT"/>
    <property type="match status" value="1"/>
</dbReference>
<dbReference type="GO" id="GO:0000124">
    <property type="term" value="C:SAGA complex"/>
    <property type="evidence" value="ECO:0007669"/>
    <property type="project" value="TreeGrafter"/>
</dbReference>
<dbReference type="InterPro" id="IPR003151">
    <property type="entry name" value="PIK-rel_kinase_FAT"/>
</dbReference>
<dbReference type="InterPro" id="IPR011009">
    <property type="entry name" value="Kinase-like_dom_sf"/>
</dbReference>
<evidence type="ECO:0000259" key="4">
    <source>
        <dbReference type="PROSITE" id="PS51189"/>
    </source>
</evidence>
<feature type="compositionally biased region" description="Low complexity" evidence="2">
    <location>
        <begin position="3107"/>
        <end position="3122"/>
    </location>
</feature>
<feature type="compositionally biased region" description="Basic and acidic residues" evidence="2">
    <location>
        <begin position="437"/>
        <end position="465"/>
    </location>
</feature>
<dbReference type="Pfam" id="PF20175">
    <property type="entry name" value="Tra1_central"/>
    <property type="match status" value="1"/>
</dbReference>
<organism evidence="6">
    <name type="scientific">Blastobotrys adeninivorans</name>
    <name type="common">Yeast</name>
    <name type="synonym">Arxula adeninivorans</name>
    <dbReference type="NCBI Taxonomy" id="409370"/>
    <lineage>
        <taxon>Eukaryota</taxon>
        <taxon>Fungi</taxon>
        <taxon>Dikarya</taxon>
        <taxon>Ascomycota</taxon>
        <taxon>Saccharomycotina</taxon>
        <taxon>Dipodascomycetes</taxon>
        <taxon>Dipodascales</taxon>
        <taxon>Trichomonascaceae</taxon>
        <taxon>Blastobotrys</taxon>
    </lineage>
</organism>
<dbReference type="EMBL" id="HG937693">
    <property type="protein sequence ID" value="CDP35291.1"/>
    <property type="molecule type" value="Genomic_DNA"/>
</dbReference>
<dbReference type="InterPro" id="IPR014009">
    <property type="entry name" value="PIK_FAT"/>
</dbReference>
<dbReference type="InterPro" id="IPR050517">
    <property type="entry name" value="DDR_Repair_Kinase"/>
</dbReference>
<name>A0A060T7Y9_BLAAD</name>
<reference evidence="6" key="2">
    <citation type="submission" date="2014-06" db="EMBL/GenBank/DDBJ databases">
        <title>The complete genome of Blastobotrys (Arxula) adeninivorans LS3 - a yeast of biotechnological interest.</title>
        <authorList>
            <person name="Kunze G."/>
            <person name="Gaillardin C."/>
            <person name="Czernicka M."/>
            <person name="Durrens P."/>
            <person name="Martin T."/>
            <person name="Boer E."/>
            <person name="Gabaldon T."/>
            <person name="Cruz J."/>
            <person name="Talla E."/>
            <person name="Marck C."/>
            <person name="Goffeau A."/>
            <person name="Barbe V."/>
            <person name="Baret P."/>
            <person name="Baronian K."/>
            <person name="Beier S."/>
            <person name="Bleykasten C."/>
            <person name="Bode R."/>
            <person name="Casaregola S."/>
            <person name="Despons L."/>
            <person name="Fairhead C."/>
            <person name="Giersberg M."/>
            <person name="Gierski P."/>
            <person name="Hahnel U."/>
            <person name="Hartmann A."/>
            <person name="Jankowska D."/>
            <person name="Jubin C."/>
            <person name="Jung P."/>
            <person name="Lafontaine I."/>
            <person name="Leh-Louis V."/>
            <person name="Lemaire M."/>
            <person name="Marcet-Houben M."/>
            <person name="Mascher M."/>
            <person name="Morel G."/>
            <person name="Richard G.-F."/>
            <person name="Riechen J."/>
            <person name="Sacerdot C."/>
            <person name="Sarkar A."/>
            <person name="Savel G."/>
            <person name="Schacherer J."/>
            <person name="Sherman D."/>
            <person name="Straub M.-L."/>
            <person name="Stein N."/>
            <person name="Thierry A."/>
            <person name="Trautwein-Schult A."/>
            <person name="Westhof E."/>
            <person name="Worch S."/>
            <person name="Dujon B."/>
            <person name="Souciet J.-L."/>
            <person name="Wincker P."/>
            <person name="Scholz U."/>
            <person name="Neuveglise N."/>
        </authorList>
    </citation>
    <scope>NUCLEOTIDE SEQUENCE</scope>
    <source>
        <strain evidence="6">LS3</strain>
    </source>
</reference>
<dbReference type="InterPro" id="IPR036940">
    <property type="entry name" value="PI3/4_kinase_cat_sf"/>
</dbReference>
<dbReference type="SMART" id="SM00146">
    <property type="entry name" value="PI3Kc"/>
    <property type="match status" value="1"/>
</dbReference>
<feature type="compositionally biased region" description="Low complexity" evidence="2">
    <location>
        <begin position="3157"/>
        <end position="3168"/>
    </location>
</feature>
<dbReference type="CDD" id="cd05163">
    <property type="entry name" value="PIKK_TRRAP"/>
    <property type="match status" value="1"/>
</dbReference>
<dbReference type="Pfam" id="PF00454">
    <property type="entry name" value="PI3_PI4_kinase"/>
    <property type="match status" value="1"/>
</dbReference>
<dbReference type="GO" id="GO:0006281">
    <property type="term" value="P:DNA repair"/>
    <property type="evidence" value="ECO:0007669"/>
    <property type="project" value="TreeGrafter"/>
</dbReference>
<evidence type="ECO:0000259" key="3">
    <source>
        <dbReference type="PROSITE" id="PS50290"/>
    </source>
</evidence>
<evidence type="ECO:0000256" key="2">
    <source>
        <dbReference type="SAM" id="MobiDB-lite"/>
    </source>
</evidence>
<feature type="region of interest" description="Disordered" evidence="2">
    <location>
        <begin position="127"/>
        <end position="155"/>
    </location>
</feature>
<evidence type="ECO:0000259" key="5">
    <source>
        <dbReference type="PROSITE" id="PS51190"/>
    </source>
</evidence>
<feature type="region of interest" description="Disordered" evidence="2">
    <location>
        <begin position="3107"/>
        <end position="3185"/>
    </location>
</feature>
<dbReference type="SMART" id="SM01343">
    <property type="entry name" value="FATC"/>
    <property type="match status" value="1"/>
</dbReference>
<feature type="domain" description="PI3K/PI4K catalytic" evidence="3">
    <location>
        <begin position="3358"/>
        <end position="3683"/>
    </location>
</feature>
<feature type="domain" description="FATC" evidence="5">
    <location>
        <begin position="3681"/>
        <end position="3713"/>
    </location>
</feature>
<dbReference type="PANTHER" id="PTHR11139">
    <property type="entry name" value="ATAXIA TELANGIECTASIA MUTATED ATM -RELATED"/>
    <property type="match status" value="1"/>
</dbReference>
<gene>
    <name evidence="6" type="ORF">GNLVRS02_ARAD1C31988g</name>
</gene>
<dbReference type="Pfam" id="PF02260">
    <property type="entry name" value="FATC"/>
    <property type="match status" value="1"/>
</dbReference>
<dbReference type="PROSITE" id="PS51189">
    <property type="entry name" value="FAT"/>
    <property type="match status" value="1"/>
</dbReference>
<dbReference type="GO" id="GO:0005634">
    <property type="term" value="C:nucleus"/>
    <property type="evidence" value="ECO:0007669"/>
    <property type="project" value="TreeGrafter"/>
</dbReference>
<sequence>MTSNDYEHFLNTLLPEIIKLLETVPISFSTASMEQRFRSCLLDIILRLQTSDTLKPHAITILELLMNLLQNENEDNGVQCMKILTSLHRAYKVHLVDQVQPFLDLVIEIYKNIPQVVKDTFNTPNAQSLPAGTPPVSSFQSPKPLSPSTGSDFSSIEPSAKTLLRSMYSFKVLTECPIIIVLLYSTHKALVNQSLPVFIPHIIEMLSLEAAPQAKAHAAAKARGEVHTSVSPQIKNRAAYGEFIVAQVKTMSFLAYALRGFSAALEQYHSRIPDFVVRLLQDCPCELSAARKELLVATRHILSTDFRTIFIPKVDILLNEKVLIGEGLTVHETLRPLAYSTMADLVHHVRAELTPEQILKTVRVYCKNMQDDTLATSFQIMSAKLLLNLVERIMKLKDKNEGRQIMVLILNAFVERFTTLNRNYAHIMKKHRVRVRKDKDGQEAVQDDNKMEVDNQEPDAEKEATEEPDFVELVDDKPIKVHADTGNDDLKDARYIFKNLMNFLKTVMFGLKSCNPPPPQGGEFTEQQWQECARVFNYEQITIFRRLFREGISGHLFFSAGKESEGTSTDDTMKQTLDISTPNLLISSSKDEKDLMEAFATVFIHIDSASFNEIIDAELPYLFDAMFENPALLHIPQFFLASESTSANFLGVLIVFLKDRLPELGSGNSVKSNILIRLFKLCFMAVNLFPAVNETILLPQLRDLIIGSLELTTVAKEPIVYFNLLRTLFRSIGGGRFELLYKEVLPLLQVLLESLNRLLNTARKPQERDIYVELCLTVPVRLSVLVPHLSYLMRPLVLALNGNQELVSQGLRTLELCVDNLTAEYFDPIIEPVIGEVMEALFKHLRPLPYNHQHSHTTLRILGKLGGRNRRYLTPPGDLEHLSTLTQELNAGVLFDGVSEEKPLNLAPGVATAISVLGDSRNASHYRVEAYHYLAGILKLFIDSTEIPSDMAERIQRCVNVILDTDFPLDDSHLPEGNVDAEKKKSQNQLVENVIEAIFAATALDEIREEVLAFIKDICEHFTILELGEIVIEKRKIHRSFDLDEHEGHGYIDPKSLLGAIVYALSHYDSRVKDSGQMAIRWIYETGKAMFGDYSMVHRFPLFRALFGKLSHSCFEQEYYRKAGACLGMKTVIRDLGLPLDWIHARQLEFVRTMFFVLKDVPSEMPSSVRSDASDLMCYVLKESNKDMTEEKINNRAFKQVMGVLAYELGNANEAVRDTSKRALSILSETANKPIAELLSPVKSILLTPIFGKPLRALPFPMQIGHIDAITYCLGLKDTFLEFNEELTRLLLEALALVDAEDESLTSSHKVFEYRTSDLLVQLRIVCIRLLSLALTTSDYLATQQPQTKTKIIAVFFKTLYSRSSKVVDAAHSGLGSVLSQNAKLPKDLLQNGLRPILVNLSDHKRLTVPGLEGLARLLELLTSYFKVEIGNKLLDHLNAWADPVQLQAISIKRLSSQQNVRVIVAILNVFHLLPDGAHCFMKQLVEVVQRLESNLRRQQFSPFREPIAKFLNRYPEQACEFFAPQISDRWYGRFFASVLSMDSCKNLRKVARDQITTFEEQVKSQQTPESKCVAACNFVNIVSALNIDDNTWVVSQKKVVEYLVSVTPEVVDLSVSPQSGGGLTSYLYLLVRHSLDVLQELIVAYLKAAGGGIDIVLSVVNTFCSANVQIGGVLCDYIFEHAIASTDNDIRRNYLMKCVEYSNAKQYGVATRTFVFQNIVNPLLKMEVHRNGDLAQLLESCTGTAKGNTWLDAVHARIWRPSSAEAGMDEDIGTIDHYKLELLQMSALLIRTSPSLIADARKDIIKFGWNFIKLEDIVSKHSAYVLIAFFIAAYDTLSKIVVQIYVALLKTHQNEAKNLVKQALDLMAPVLPKRINSPLWAKWPRRVLSEDGHNVNQVVNIYQYIVRHAELFFDYRDHFVANIISALPKLSFVTNATSENQTLAVDLTELILKWERIAKEKGGSSHGVKRKASELEGTEGEENTTESQPTFAVPFAQREACITFLIRFVCISPQKEEAKVLSRRILSILRELLSSDLWSDVTVKLTFFERSLVQNEQSEQNLPACLNALEVIGITLERRSTTWIVDNLHHLERLLEKCIKSDNSDIQASLQNVLRIILNSVKEYTSDNEEDTPDSVNTFLSLINGAIVEHLTPNNAVHAGIMLTETLAEYNPSSIDQLLPSIMKTFGKLCKDYVTSVSASSSSNTAEQGNAITSEDEMKKLLSTLEKILEITALRISYLGDQRRVFLSLFAQLIERSTDSHLCNLLIDITKRWVFSQTDSFPTMKEKAAILSKMMAFEARGDTELTKRFYEVVVQVYEDPQMSRSELSVRLEHPFLVGTRLSEVTTRQKLMGILTNSIDTNAVKRLSYVVTEQNWEYIADYYWLNQALQLLYGSIKPKQLAKLQKGNYLSAPLATVTDALPKEPKEPTDVKNKSDIDALLSRRAEFIGKIASTEVGEFTRSLTELHYVSNDLVHDMWLAVFPQIYATVPKRDSTDFIKAVVTLLSKEYLNRQIDKRPNVVQSLLAAIGDSEQIPPHVAKYLGKSFNAWYPAIQIMENIEQSPRTESSKVSESNLDALAEMYAGLQENDMFYGLWRRRAKYTETSSGLSFEQCGMWTRAMNMYEGAQIKARGGVLPYSESEYSLWEDHWILCAQKLQQWDILTELAKHEGFTDLLLECGWRVADWTADKEPLEQSIKAVMDVPTPRRQIFETFLCLQGYAQKAETIQDLSKYCDEGIQLALRKWCGLPKRVTRAHIPLLHTFQQYVEFMEASQVYTSLATTTAQNLDQKSQELKGVLQAWRERLPNLWDDINLWGDLVTWRQHAFGVINKVYLPLIPALQQNNAGSNNSTNSYAYRGYHEIAWIINRFAHVARKHNMADVCVSQLTKIYTLPNIEIQEAFLKLREQAKCHYQNPNEMNTGLDVISNTNLVYFGAQQKAEFFTLKGMFLAKLNQLDDANQAFATAVQIDLYLPKAWAEWGYFNDRRYKEHPEEVLYASNAISCYLQAAGLYKNGKTRKLLGRVLWLTSLDDNTGSIAQAYENYKGEVPVWYWITYIPQLLTSLAHKEAKLARDVLIRIAKSYPQALHFHLRTTREDYAVIQKQAAQAAQARGQQAQQGQQGAQHSASPAPGNQSPHTPSIGGNRPSPNPAGTPGTGGQTPAPDQTTSQGSQGGQSGQNASTDNNGYTQPWEYVEEIMGILKTAYPLLALSLETFVDQIYNRFKSPVDEDAYRLIVALLNDGVQYMGRLSYPKADAKLPPTTETNITRFAESVLPKHIRTAFEADFVTEKPNLETYIKKLRKWRNMFEERLDLRQSKVNLEATSPLLSEFHYQKFEEIEIPGQYLELKDSNAHFIKIERFLPVVDVVRGFGICYRRLYILGHDGSKHAFAVQYPAARHCRREERVTQLFKILNAVIARKKESRSRNLQFTLPVAVPLTPHIRIVQDDSRYVSMQAIYEDYCKSIGQSRDAPLDFAVQKLRATFDPKLPKPDLPAIKMEILNAIQASLVPHNVLKDYFMKNYKSFGEFWLFRKQFAYQYAGITFMTFLMSINNRYPHKFLINLGSGSVWATEMIPTLPPSSKAPSFHNGEPVPFRLTPNIQTLMGPTALEGLYSMAIMIIARCLTEPEFDLDQYLSIFVRDELISWYNQQHRPNVQDQQLKELARVNVEAIVKRAASLAQVGQGNIPANQTVIDLISQAVNPRHLALTDNLWMPFF</sequence>
<evidence type="ECO:0000313" key="6">
    <source>
        <dbReference type="EMBL" id="CDP35291.1"/>
    </source>
</evidence>
<evidence type="ECO:0000256" key="1">
    <source>
        <dbReference type="ARBA" id="ARBA00007234"/>
    </source>
</evidence>
<dbReference type="InterPro" id="IPR016024">
    <property type="entry name" value="ARM-type_fold"/>
</dbReference>
<dbReference type="Pfam" id="PF20206">
    <property type="entry name" value="Tra1_ring"/>
    <property type="match status" value="1"/>
</dbReference>
<comment type="similarity">
    <text evidence="1">Belongs to the PI3/PI4-kinase family. TRA1 subfamily.</text>
</comment>
<dbReference type="PROSITE" id="PS51190">
    <property type="entry name" value="FATC"/>
    <property type="match status" value="1"/>
</dbReference>
<feature type="region of interest" description="Disordered" evidence="2">
    <location>
        <begin position="436"/>
        <end position="467"/>
    </location>
</feature>
<dbReference type="InterPro" id="IPR003152">
    <property type="entry name" value="FATC_dom"/>
</dbReference>
<dbReference type="SUPFAM" id="SSF48371">
    <property type="entry name" value="ARM repeat"/>
    <property type="match status" value="3"/>
</dbReference>
<dbReference type="InterPro" id="IPR046807">
    <property type="entry name" value="Tra1_central"/>
</dbReference>
<feature type="region of interest" description="Disordered" evidence="2">
    <location>
        <begin position="1965"/>
        <end position="1989"/>
    </location>
</feature>
<reference evidence="6" key="1">
    <citation type="submission" date="2014-02" db="EMBL/GenBank/DDBJ databases">
        <authorList>
            <person name="Genoscope - CEA"/>
        </authorList>
    </citation>
    <scope>NUCLEOTIDE SEQUENCE</scope>
    <source>
        <strain evidence="6">LS3</strain>
    </source>
</reference>
<dbReference type="PROSITE" id="PS50290">
    <property type="entry name" value="PI3_4_KINASE_3"/>
    <property type="match status" value="1"/>
</dbReference>